<evidence type="ECO:0000313" key="2">
    <source>
        <dbReference type="EMBL" id="KYZ75065.1"/>
    </source>
</evidence>
<keyword evidence="3" id="KW-1185">Reference proteome</keyword>
<proteinExistence type="predicted"/>
<sequence>MTKKSIVALVTLFLLVFFANMAMAKDHTDNPIDKAFAQDIGEAMNTMEMNYVTEKYMDAWKAEMDNAAIVLKQRYTFAEDKAHIDNYVAAYKKVADAAAYLEWLNWSDTEEAPNIRHSGTGAASASLSAKANIFKQATLNLINAYHGQLGDDPFKYSYIYSGKGAELAKIRAQYSR</sequence>
<name>A0A154BMG1_ANASB</name>
<dbReference type="RefSeq" id="WP_066245676.1">
    <property type="nucleotide sequence ID" value="NZ_LSGP01000026.1"/>
</dbReference>
<gene>
    <name evidence="2" type="ORF">AXX12_15945</name>
</gene>
<evidence type="ECO:0000256" key="1">
    <source>
        <dbReference type="SAM" id="SignalP"/>
    </source>
</evidence>
<dbReference type="EMBL" id="LSGP01000026">
    <property type="protein sequence ID" value="KYZ75065.1"/>
    <property type="molecule type" value="Genomic_DNA"/>
</dbReference>
<protein>
    <submittedName>
        <fullName evidence="2">Uncharacterized protein</fullName>
    </submittedName>
</protein>
<keyword evidence="1" id="KW-0732">Signal</keyword>
<dbReference type="OrthoDB" id="1681157at2"/>
<reference evidence="2 3" key="1">
    <citation type="submission" date="2016-02" db="EMBL/GenBank/DDBJ databases">
        <title>Anaerosporomusa subterraneum gen. nov., sp. nov., a spore-forming obligate anaerobe isolated from saprolite.</title>
        <authorList>
            <person name="Choi J.K."/>
            <person name="Shah M."/>
            <person name="Yee N."/>
        </authorList>
    </citation>
    <scope>NUCLEOTIDE SEQUENCE [LARGE SCALE GENOMIC DNA]</scope>
    <source>
        <strain evidence="2 3">RU4</strain>
    </source>
</reference>
<evidence type="ECO:0000313" key="3">
    <source>
        <dbReference type="Proteomes" id="UP000076268"/>
    </source>
</evidence>
<dbReference type="STRING" id="1794912.AXX12_15945"/>
<dbReference type="AlphaFoldDB" id="A0A154BMG1"/>
<organism evidence="2 3">
    <name type="scientific">Anaerosporomusa subterranea</name>
    <dbReference type="NCBI Taxonomy" id="1794912"/>
    <lineage>
        <taxon>Bacteria</taxon>
        <taxon>Bacillati</taxon>
        <taxon>Bacillota</taxon>
        <taxon>Negativicutes</taxon>
        <taxon>Acetonemataceae</taxon>
        <taxon>Anaerosporomusa</taxon>
    </lineage>
</organism>
<accession>A0A154BMG1</accession>
<feature type="chain" id="PRO_5007594784" evidence="1">
    <location>
        <begin position="25"/>
        <end position="176"/>
    </location>
</feature>
<dbReference type="Proteomes" id="UP000076268">
    <property type="component" value="Unassembled WGS sequence"/>
</dbReference>
<feature type="signal peptide" evidence="1">
    <location>
        <begin position="1"/>
        <end position="24"/>
    </location>
</feature>
<comment type="caution">
    <text evidence="2">The sequence shown here is derived from an EMBL/GenBank/DDBJ whole genome shotgun (WGS) entry which is preliminary data.</text>
</comment>